<evidence type="ECO:0000313" key="3">
    <source>
        <dbReference type="EMBL" id="KDQ59159.1"/>
    </source>
</evidence>
<sequence length="212" mass="23965">MASSMSYRLAANYRHGLLRSKILSHSLPVFHASSYRWVHSNTGSLPIPPVLSSLDTPSDNEKARAWLERFRNHPLMRSQVELNFTRSSGPGGQNVNKVNTKATARIRLDSSWIPLWAQSHIKKSAHYVASSQSILISSAVHRSQSQNVDECLSKLHDLILSASSASLKTEPTDEQKERVRRLERAEKIRRRSEKDKRSSVKKSRNPKGGSWD</sequence>
<dbReference type="OrthoDB" id="270639at2759"/>
<organism evidence="3 4">
    <name type="scientific">Jaapia argillacea MUCL 33604</name>
    <dbReference type="NCBI Taxonomy" id="933084"/>
    <lineage>
        <taxon>Eukaryota</taxon>
        <taxon>Fungi</taxon>
        <taxon>Dikarya</taxon>
        <taxon>Basidiomycota</taxon>
        <taxon>Agaricomycotina</taxon>
        <taxon>Agaricomycetes</taxon>
        <taxon>Agaricomycetidae</taxon>
        <taxon>Jaapiales</taxon>
        <taxon>Jaapiaceae</taxon>
        <taxon>Jaapia</taxon>
    </lineage>
</organism>
<dbReference type="InParanoid" id="A0A067PWR9"/>
<dbReference type="PANTHER" id="PTHR11075">
    <property type="entry name" value="PEPTIDE CHAIN RELEASE FACTOR"/>
    <property type="match status" value="1"/>
</dbReference>
<dbReference type="Pfam" id="PF00472">
    <property type="entry name" value="RF-1"/>
    <property type="match status" value="1"/>
</dbReference>
<dbReference type="AlphaFoldDB" id="A0A067PWR9"/>
<feature type="compositionally biased region" description="Basic and acidic residues" evidence="1">
    <location>
        <begin position="170"/>
        <end position="198"/>
    </location>
</feature>
<dbReference type="GO" id="GO:0005762">
    <property type="term" value="C:mitochondrial large ribosomal subunit"/>
    <property type="evidence" value="ECO:0007669"/>
    <property type="project" value="TreeGrafter"/>
</dbReference>
<dbReference type="GO" id="GO:0004045">
    <property type="term" value="F:peptidyl-tRNA hydrolase activity"/>
    <property type="evidence" value="ECO:0007669"/>
    <property type="project" value="TreeGrafter"/>
</dbReference>
<feature type="region of interest" description="Disordered" evidence="1">
    <location>
        <begin position="167"/>
        <end position="212"/>
    </location>
</feature>
<reference evidence="4" key="1">
    <citation type="journal article" date="2014" name="Proc. Natl. Acad. Sci. U.S.A.">
        <title>Extensive sampling of basidiomycete genomes demonstrates inadequacy of the white-rot/brown-rot paradigm for wood decay fungi.</title>
        <authorList>
            <person name="Riley R."/>
            <person name="Salamov A.A."/>
            <person name="Brown D.W."/>
            <person name="Nagy L.G."/>
            <person name="Floudas D."/>
            <person name="Held B.W."/>
            <person name="Levasseur A."/>
            <person name="Lombard V."/>
            <person name="Morin E."/>
            <person name="Otillar R."/>
            <person name="Lindquist E.A."/>
            <person name="Sun H."/>
            <person name="LaButti K.M."/>
            <person name="Schmutz J."/>
            <person name="Jabbour D."/>
            <person name="Luo H."/>
            <person name="Baker S.E."/>
            <person name="Pisabarro A.G."/>
            <person name="Walton J.D."/>
            <person name="Blanchette R.A."/>
            <person name="Henrissat B."/>
            <person name="Martin F."/>
            <person name="Cullen D."/>
            <person name="Hibbett D.S."/>
            <person name="Grigoriev I.V."/>
        </authorList>
    </citation>
    <scope>NUCLEOTIDE SEQUENCE [LARGE SCALE GENOMIC DNA]</scope>
    <source>
        <strain evidence="4">MUCL 33604</strain>
    </source>
</reference>
<dbReference type="Proteomes" id="UP000027265">
    <property type="component" value="Unassembled WGS sequence"/>
</dbReference>
<dbReference type="GO" id="GO:0016150">
    <property type="term" value="F:translation release factor activity, codon nonspecific"/>
    <property type="evidence" value="ECO:0007669"/>
    <property type="project" value="TreeGrafter"/>
</dbReference>
<accession>A0A067PWR9</accession>
<dbReference type="SUPFAM" id="SSF110916">
    <property type="entry name" value="Peptidyl-tRNA hydrolase domain-like"/>
    <property type="match status" value="1"/>
</dbReference>
<dbReference type="InterPro" id="IPR052104">
    <property type="entry name" value="Mito_Release_Factor_mL62"/>
</dbReference>
<keyword evidence="4" id="KW-1185">Reference proteome</keyword>
<proteinExistence type="predicted"/>
<gene>
    <name evidence="3" type="ORF">JAAARDRAFT_654785</name>
</gene>
<dbReference type="EMBL" id="KL197716">
    <property type="protein sequence ID" value="KDQ59159.1"/>
    <property type="molecule type" value="Genomic_DNA"/>
</dbReference>
<evidence type="ECO:0000259" key="2">
    <source>
        <dbReference type="Pfam" id="PF00472"/>
    </source>
</evidence>
<dbReference type="PANTHER" id="PTHR11075:SF54">
    <property type="entry name" value="LARGE RIBOSOMAL SUBUNIT PROTEIN ML62"/>
    <property type="match status" value="1"/>
</dbReference>
<dbReference type="STRING" id="933084.A0A067PWR9"/>
<dbReference type="GO" id="GO:0070126">
    <property type="term" value="P:mitochondrial translational termination"/>
    <property type="evidence" value="ECO:0007669"/>
    <property type="project" value="TreeGrafter"/>
</dbReference>
<evidence type="ECO:0000256" key="1">
    <source>
        <dbReference type="SAM" id="MobiDB-lite"/>
    </source>
</evidence>
<dbReference type="Gene3D" id="3.30.160.20">
    <property type="match status" value="1"/>
</dbReference>
<evidence type="ECO:0000313" key="4">
    <source>
        <dbReference type="Proteomes" id="UP000027265"/>
    </source>
</evidence>
<feature type="domain" description="Prokaryotic-type class I peptide chain release factors" evidence="2">
    <location>
        <begin position="77"/>
        <end position="204"/>
    </location>
</feature>
<dbReference type="FunCoup" id="A0A067PWR9">
    <property type="interactions" value="117"/>
</dbReference>
<protein>
    <recommendedName>
        <fullName evidence="2">Prokaryotic-type class I peptide chain release factors domain-containing protein</fullName>
    </recommendedName>
</protein>
<dbReference type="HOGENOM" id="CLU_089470_0_1_1"/>
<name>A0A067PWR9_9AGAM</name>
<dbReference type="InterPro" id="IPR000352">
    <property type="entry name" value="Pep_chain_release_fac_I"/>
</dbReference>